<dbReference type="AlphaFoldDB" id="A0A4R6RG06"/>
<name>A0A4R6RG06_9HYPH</name>
<dbReference type="InterPro" id="IPR017685">
    <property type="entry name" value="ArgP"/>
</dbReference>
<dbReference type="NCBIfam" id="NF009888">
    <property type="entry name" value="PRK13348.1"/>
    <property type="match status" value="1"/>
</dbReference>
<dbReference type="Proteomes" id="UP000294547">
    <property type="component" value="Unassembled WGS sequence"/>
</dbReference>
<keyword evidence="7" id="KW-1185">Reference proteome</keyword>
<dbReference type="Pfam" id="PF00126">
    <property type="entry name" value="HTH_1"/>
    <property type="match status" value="1"/>
</dbReference>
<dbReference type="NCBIfam" id="NF002964">
    <property type="entry name" value="PRK03635.1"/>
    <property type="match status" value="1"/>
</dbReference>
<dbReference type="EMBL" id="SNXY01000007">
    <property type="protein sequence ID" value="TDP85144.1"/>
    <property type="molecule type" value="Genomic_DNA"/>
</dbReference>
<comment type="similarity">
    <text evidence="1">Belongs to the LysR transcriptional regulatory family.</text>
</comment>
<dbReference type="InterPro" id="IPR050176">
    <property type="entry name" value="LTTR"/>
</dbReference>
<dbReference type="PROSITE" id="PS50931">
    <property type="entry name" value="HTH_LYSR"/>
    <property type="match status" value="1"/>
</dbReference>
<dbReference type="SUPFAM" id="SSF46785">
    <property type="entry name" value="Winged helix' DNA-binding domain"/>
    <property type="match status" value="1"/>
</dbReference>
<reference evidence="6 7" key="1">
    <citation type="submission" date="2019-03" db="EMBL/GenBank/DDBJ databases">
        <title>Genomic Encyclopedia of Type Strains, Phase IV (KMG-IV): sequencing the most valuable type-strain genomes for metagenomic binning, comparative biology and taxonomic classification.</title>
        <authorList>
            <person name="Goeker M."/>
        </authorList>
    </citation>
    <scope>NUCLEOTIDE SEQUENCE [LARGE SCALE GENOMIC DNA]</scope>
    <source>
        <strain evidence="6 7">DSM 102969</strain>
    </source>
</reference>
<keyword evidence="4" id="KW-0804">Transcription</keyword>
<evidence type="ECO:0000256" key="3">
    <source>
        <dbReference type="ARBA" id="ARBA00023125"/>
    </source>
</evidence>
<dbReference type="NCBIfam" id="TIGR03298">
    <property type="entry name" value="argP"/>
    <property type="match status" value="1"/>
</dbReference>
<keyword evidence="2" id="KW-0805">Transcription regulation</keyword>
<dbReference type="Gene3D" id="3.40.190.290">
    <property type="match status" value="1"/>
</dbReference>
<dbReference type="RefSeq" id="WP_126541012.1">
    <property type="nucleotide sequence ID" value="NZ_BSPM01000004.1"/>
</dbReference>
<dbReference type="SUPFAM" id="SSF53850">
    <property type="entry name" value="Periplasmic binding protein-like II"/>
    <property type="match status" value="1"/>
</dbReference>
<protein>
    <submittedName>
        <fullName evidence="6">LysR family transcriptional regulator (Chromosome initiation inhibitor)</fullName>
    </submittedName>
</protein>
<dbReference type="GO" id="GO:0003700">
    <property type="term" value="F:DNA-binding transcription factor activity"/>
    <property type="evidence" value="ECO:0007669"/>
    <property type="project" value="InterPro"/>
</dbReference>
<dbReference type="InterPro" id="IPR036388">
    <property type="entry name" value="WH-like_DNA-bd_sf"/>
</dbReference>
<dbReference type="Gene3D" id="1.10.10.10">
    <property type="entry name" value="Winged helix-like DNA-binding domain superfamily/Winged helix DNA-binding domain"/>
    <property type="match status" value="1"/>
</dbReference>
<dbReference type="GO" id="GO:0003677">
    <property type="term" value="F:DNA binding"/>
    <property type="evidence" value="ECO:0007669"/>
    <property type="project" value="UniProtKB-KW"/>
</dbReference>
<dbReference type="PANTHER" id="PTHR30579:SF2">
    <property type="entry name" value="HTH-TYPE TRANSCRIPTIONAL REGULATOR ARGP"/>
    <property type="match status" value="1"/>
</dbReference>
<evidence type="ECO:0000256" key="2">
    <source>
        <dbReference type="ARBA" id="ARBA00023015"/>
    </source>
</evidence>
<comment type="caution">
    <text evidence="6">The sequence shown here is derived from an EMBL/GenBank/DDBJ whole genome shotgun (WGS) entry which is preliminary data.</text>
</comment>
<evidence type="ECO:0000313" key="7">
    <source>
        <dbReference type="Proteomes" id="UP000294547"/>
    </source>
</evidence>
<organism evidence="6 7">
    <name type="scientific">Oharaeibacter diazotrophicus</name>
    <dbReference type="NCBI Taxonomy" id="1920512"/>
    <lineage>
        <taxon>Bacteria</taxon>
        <taxon>Pseudomonadati</taxon>
        <taxon>Pseudomonadota</taxon>
        <taxon>Alphaproteobacteria</taxon>
        <taxon>Hyphomicrobiales</taxon>
        <taxon>Pleomorphomonadaceae</taxon>
        <taxon>Oharaeibacter</taxon>
    </lineage>
</organism>
<evidence type="ECO:0000256" key="4">
    <source>
        <dbReference type="ARBA" id="ARBA00023163"/>
    </source>
</evidence>
<evidence type="ECO:0000259" key="5">
    <source>
        <dbReference type="PROSITE" id="PS50931"/>
    </source>
</evidence>
<dbReference type="PANTHER" id="PTHR30579">
    <property type="entry name" value="TRANSCRIPTIONAL REGULATOR"/>
    <property type="match status" value="1"/>
</dbReference>
<dbReference type="InterPro" id="IPR036390">
    <property type="entry name" value="WH_DNA-bd_sf"/>
</dbReference>
<dbReference type="OrthoDB" id="3252676at2"/>
<evidence type="ECO:0000256" key="1">
    <source>
        <dbReference type="ARBA" id="ARBA00009437"/>
    </source>
</evidence>
<dbReference type="InterPro" id="IPR000847">
    <property type="entry name" value="LysR_HTH_N"/>
</dbReference>
<proteinExistence type="inferred from homology"/>
<keyword evidence="3" id="KW-0238">DNA-binding</keyword>
<dbReference type="InterPro" id="IPR005119">
    <property type="entry name" value="LysR_subst-bd"/>
</dbReference>
<gene>
    <name evidence="6" type="ORF">EDD54_1992</name>
</gene>
<sequence>MIDYPAAAAVAAVIREGSFERAAAALAITPSAVSQRVRGLEERLGAILVVRGQPCRATELGRALVGHLDRVRLMEADLAPALGARAAGEAPPTLRVAVNADSLATWFPAAAAAFGRAAAATLDLTLDDEGHTAERLRGGEVVAAVTADAGPVPGCRTLPLGTLRYAACAAPDFAARHFPAGATAEAMASAPQLRFDRRDDLQARWAAAAVGVAPTGPVHWVPSTHAFLDLALAGLAWGMQPAALAAPHLAAGRLVDIAPGRSLDVDLHWTVARLPAASLRALTAAVTTAARRALMPPGGGGADAVAGRRERP</sequence>
<evidence type="ECO:0000313" key="6">
    <source>
        <dbReference type="EMBL" id="TDP85144.1"/>
    </source>
</evidence>
<dbReference type="Pfam" id="PF03466">
    <property type="entry name" value="LysR_substrate"/>
    <property type="match status" value="1"/>
</dbReference>
<accession>A0A4R6RG06</accession>
<feature type="domain" description="HTH lysR-type" evidence="5">
    <location>
        <begin position="2"/>
        <end position="58"/>
    </location>
</feature>